<organism evidence="1 2">
    <name type="scientific">Pieris macdunnoughi</name>
    <dbReference type="NCBI Taxonomy" id="345717"/>
    <lineage>
        <taxon>Eukaryota</taxon>
        <taxon>Metazoa</taxon>
        <taxon>Ecdysozoa</taxon>
        <taxon>Arthropoda</taxon>
        <taxon>Hexapoda</taxon>
        <taxon>Insecta</taxon>
        <taxon>Pterygota</taxon>
        <taxon>Neoptera</taxon>
        <taxon>Endopterygota</taxon>
        <taxon>Lepidoptera</taxon>
        <taxon>Glossata</taxon>
        <taxon>Ditrysia</taxon>
        <taxon>Papilionoidea</taxon>
        <taxon>Pieridae</taxon>
        <taxon>Pierinae</taxon>
        <taxon>Pieris</taxon>
    </lineage>
</organism>
<dbReference type="EMBL" id="CAJOBZ010000009">
    <property type="protein sequence ID" value="CAF4825442.1"/>
    <property type="molecule type" value="Genomic_DNA"/>
</dbReference>
<proteinExistence type="predicted"/>
<dbReference type="OrthoDB" id="6611988at2759"/>
<name>A0A821QKQ7_9NEOP</name>
<sequence length="100" mass="11547">MKKFFKNIYLPDHWTTVIKVARDNVLFENVDLKKRGSTDMTGIKLDPLYPDGQSISCEKKKDLLDLLPFIPPVYHSFYTSIKDNAAVRNVIDVEDDIDND</sequence>
<reference evidence="1" key="1">
    <citation type="submission" date="2021-02" db="EMBL/GenBank/DDBJ databases">
        <authorList>
            <person name="Steward A R."/>
        </authorList>
    </citation>
    <scope>NUCLEOTIDE SEQUENCE</scope>
</reference>
<protein>
    <submittedName>
        <fullName evidence="1">Uncharacterized protein</fullName>
    </submittedName>
</protein>
<gene>
    <name evidence="1" type="ORF">PMACD_LOCUS4865</name>
</gene>
<evidence type="ECO:0000313" key="2">
    <source>
        <dbReference type="Proteomes" id="UP000663880"/>
    </source>
</evidence>
<keyword evidence="2" id="KW-1185">Reference proteome</keyword>
<evidence type="ECO:0000313" key="1">
    <source>
        <dbReference type="EMBL" id="CAF4825442.1"/>
    </source>
</evidence>
<accession>A0A821QKQ7</accession>
<comment type="caution">
    <text evidence="1">The sequence shown here is derived from an EMBL/GenBank/DDBJ whole genome shotgun (WGS) entry which is preliminary data.</text>
</comment>
<dbReference type="AlphaFoldDB" id="A0A821QKQ7"/>
<dbReference type="Proteomes" id="UP000663880">
    <property type="component" value="Unassembled WGS sequence"/>
</dbReference>